<organism evidence="2 3">
    <name type="scientific">Caenorhabditis japonica</name>
    <dbReference type="NCBI Taxonomy" id="281687"/>
    <lineage>
        <taxon>Eukaryota</taxon>
        <taxon>Metazoa</taxon>
        <taxon>Ecdysozoa</taxon>
        <taxon>Nematoda</taxon>
        <taxon>Chromadorea</taxon>
        <taxon>Rhabditida</taxon>
        <taxon>Rhabditina</taxon>
        <taxon>Rhabditomorpha</taxon>
        <taxon>Rhabditoidea</taxon>
        <taxon>Rhabditidae</taxon>
        <taxon>Peloderinae</taxon>
        <taxon>Caenorhabditis</taxon>
    </lineage>
</organism>
<dbReference type="EnsemblMetazoa" id="CJA08194.1">
    <property type="protein sequence ID" value="CJA08194.1"/>
    <property type="gene ID" value="WBGene00127398"/>
</dbReference>
<evidence type="ECO:0000313" key="3">
    <source>
        <dbReference type="Proteomes" id="UP000005237"/>
    </source>
</evidence>
<reference evidence="3" key="1">
    <citation type="submission" date="2010-08" db="EMBL/GenBank/DDBJ databases">
        <authorList>
            <consortium name="Caenorhabditis japonica Sequencing Consortium"/>
            <person name="Wilson R.K."/>
        </authorList>
    </citation>
    <scope>NUCLEOTIDE SEQUENCE [LARGE SCALE GENOMIC DNA]</scope>
    <source>
        <strain evidence="3">DF5081</strain>
    </source>
</reference>
<accession>A0A8R1HRY4</accession>
<proteinExistence type="predicted"/>
<feature type="region of interest" description="Disordered" evidence="1">
    <location>
        <begin position="1"/>
        <end position="126"/>
    </location>
</feature>
<protein>
    <submittedName>
        <fullName evidence="2">Uncharacterized protein</fullName>
    </submittedName>
</protein>
<evidence type="ECO:0000256" key="1">
    <source>
        <dbReference type="SAM" id="MobiDB-lite"/>
    </source>
</evidence>
<feature type="compositionally biased region" description="Pro residues" evidence="1">
    <location>
        <begin position="29"/>
        <end position="56"/>
    </location>
</feature>
<keyword evidence="3" id="KW-1185">Reference proteome</keyword>
<evidence type="ECO:0000313" key="2">
    <source>
        <dbReference type="EnsemblMetazoa" id="CJA08194.1"/>
    </source>
</evidence>
<dbReference type="AlphaFoldDB" id="A0A8R1HRY4"/>
<reference evidence="2" key="2">
    <citation type="submission" date="2022-06" db="UniProtKB">
        <authorList>
            <consortium name="EnsemblMetazoa"/>
        </authorList>
    </citation>
    <scope>IDENTIFICATION</scope>
    <source>
        <strain evidence="2">DF5081</strain>
    </source>
</reference>
<sequence>MGDLYVNLPDLAPNHDGDTYMNLSDLPKNKPPPPLPVKTPPRTPPRTPPQTPPRTPPNRQSGHITPPRHGAHKYPKPFVATGRRTHSNSPSHSPVKVRTPPPKQPVHRPAKHASPEKETDISLSPSIAPTVSVAPTMNMTMGAEVSSVDMEESDSGFEVLVSYSIFPF</sequence>
<dbReference type="Proteomes" id="UP000005237">
    <property type="component" value="Unassembled WGS sequence"/>
</dbReference>
<name>A0A8R1HRY4_CAEJA</name>